<comment type="caution">
    <text evidence="1">The sequence shown here is derived from an EMBL/GenBank/DDBJ whole genome shotgun (WGS) entry which is preliminary data.</text>
</comment>
<protein>
    <submittedName>
        <fullName evidence="1">Glucose-methanol-choline oxidoreductase</fullName>
    </submittedName>
</protein>
<organism evidence="1 2">
    <name type="scientific">Lentinula aff. lateritia</name>
    <dbReference type="NCBI Taxonomy" id="2804960"/>
    <lineage>
        <taxon>Eukaryota</taxon>
        <taxon>Fungi</taxon>
        <taxon>Dikarya</taxon>
        <taxon>Basidiomycota</taxon>
        <taxon>Agaricomycotina</taxon>
        <taxon>Agaricomycetes</taxon>
        <taxon>Agaricomycetidae</taxon>
        <taxon>Agaricales</taxon>
        <taxon>Marasmiineae</taxon>
        <taxon>Omphalotaceae</taxon>
        <taxon>Lentinula</taxon>
    </lineage>
</organism>
<dbReference type="Proteomes" id="UP001163835">
    <property type="component" value="Unassembled WGS sequence"/>
</dbReference>
<gene>
    <name evidence="1" type="ORF">F5876DRAFT_45536</name>
</gene>
<proteinExistence type="predicted"/>
<accession>A0ACC1TVB9</accession>
<keyword evidence="2" id="KW-1185">Reference proteome</keyword>
<sequence length="150" mass="16046">SITLNPINPLGPPLIDYNFYSAPPDIQVMRQAVLSALVFVSTPAWQEFLAKLVSPLLAAVINEYPNVSTTTMYTYIQASTSISFHATSSCSMSPAGAEWGVVDPNFHVKGVIGLRIIDASIMPFAPAGHPQAAAYMIAKHVANIIKADNS</sequence>
<reference evidence="1" key="1">
    <citation type="submission" date="2022-09" db="EMBL/GenBank/DDBJ databases">
        <title>A Global Phylogenomic Analysis of the Shiitake Genus Lentinula.</title>
        <authorList>
            <consortium name="DOE Joint Genome Institute"/>
            <person name="Sierra-Patev S."/>
            <person name="Min B."/>
            <person name="Naranjo-Ortiz M."/>
            <person name="Looney B."/>
            <person name="Konkel Z."/>
            <person name="Slot J.C."/>
            <person name="Sakamoto Y."/>
            <person name="Steenwyk J.L."/>
            <person name="Rokas A."/>
            <person name="Carro J."/>
            <person name="Camarero S."/>
            <person name="Ferreira P."/>
            <person name="Molpeceres G."/>
            <person name="Ruiz-Duenas F.J."/>
            <person name="Serrano A."/>
            <person name="Henrissat B."/>
            <person name="Drula E."/>
            <person name="Hughes K.W."/>
            <person name="Mata J.L."/>
            <person name="Ishikawa N.K."/>
            <person name="Vargas-Isla R."/>
            <person name="Ushijima S."/>
            <person name="Smith C.A."/>
            <person name="Ahrendt S."/>
            <person name="Andreopoulos W."/>
            <person name="He G."/>
            <person name="Labutti K."/>
            <person name="Lipzen A."/>
            <person name="Ng V."/>
            <person name="Riley R."/>
            <person name="Sandor L."/>
            <person name="Barry K."/>
            <person name="Martinez A.T."/>
            <person name="Xiao Y."/>
            <person name="Gibbons J.G."/>
            <person name="Terashima K."/>
            <person name="Grigoriev I.V."/>
            <person name="Hibbett D.S."/>
        </authorList>
    </citation>
    <scope>NUCLEOTIDE SEQUENCE</scope>
    <source>
        <strain evidence="1">TMI1499</strain>
    </source>
</reference>
<name>A0ACC1TVB9_9AGAR</name>
<evidence type="ECO:0000313" key="2">
    <source>
        <dbReference type="Proteomes" id="UP001163835"/>
    </source>
</evidence>
<evidence type="ECO:0000313" key="1">
    <source>
        <dbReference type="EMBL" id="KAJ3808669.1"/>
    </source>
</evidence>
<dbReference type="EMBL" id="MU795206">
    <property type="protein sequence ID" value="KAJ3808669.1"/>
    <property type="molecule type" value="Genomic_DNA"/>
</dbReference>
<feature type="non-terminal residue" evidence="1">
    <location>
        <position position="1"/>
    </location>
</feature>